<comment type="similarity">
    <text evidence="1 5">Belongs to the FliD family.</text>
</comment>
<dbReference type="RefSeq" id="WP_255135912.1">
    <property type="nucleotide sequence ID" value="NZ_JANDBC010000003.1"/>
</dbReference>
<feature type="coiled-coil region" evidence="5">
    <location>
        <begin position="416"/>
        <end position="450"/>
    </location>
</feature>
<dbReference type="GO" id="GO:0007155">
    <property type="term" value="P:cell adhesion"/>
    <property type="evidence" value="ECO:0007669"/>
    <property type="project" value="InterPro"/>
</dbReference>
<evidence type="ECO:0000256" key="1">
    <source>
        <dbReference type="ARBA" id="ARBA00009764"/>
    </source>
</evidence>
<dbReference type="Pfam" id="PF07195">
    <property type="entry name" value="FliD_C"/>
    <property type="match status" value="1"/>
</dbReference>
<feature type="domain" description="Flagellar hook-associated protein 2 N-terminal" evidence="6">
    <location>
        <begin position="14"/>
        <end position="109"/>
    </location>
</feature>
<comment type="caution">
    <text evidence="8">The sequence shown here is derived from an EMBL/GenBank/DDBJ whole genome shotgun (WGS) entry which is preliminary data.</text>
</comment>
<organism evidence="8 9">
    <name type="scientific">Gracilimonas sediminicola</name>
    <dbReference type="NCBI Taxonomy" id="2952158"/>
    <lineage>
        <taxon>Bacteria</taxon>
        <taxon>Pseudomonadati</taxon>
        <taxon>Balneolota</taxon>
        <taxon>Balneolia</taxon>
        <taxon>Balneolales</taxon>
        <taxon>Balneolaceae</taxon>
        <taxon>Gracilimonas</taxon>
    </lineage>
</organism>
<proteinExistence type="inferred from homology"/>
<evidence type="ECO:0000259" key="6">
    <source>
        <dbReference type="Pfam" id="PF02465"/>
    </source>
</evidence>
<dbReference type="PANTHER" id="PTHR30288:SF0">
    <property type="entry name" value="FLAGELLAR HOOK-ASSOCIATED PROTEIN 2"/>
    <property type="match status" value="1"/>
</dbReference>
<dbReference type="Pfam" id="PF02465">
    <property type="entry name" value="FliD_N"/>
    <property type="match status" value="1"/>
</dbReference>
<evidence type="ECO:0000256" key="2">
    <source>
        <dbReference type="ARBA" id="ARBA00011255"/>
    </source>
</evidence>
<keyword evidence="3 5" id="KW-0175">Coiled coil</keyword>
<keyword evidence="8" id="KW-0282">Flagellum</keyword>
<feature type="domain" description="Flagellar hook-associated protein 2 C-terminal" evidence="7">
    <location>
        <begin position="232"/>
        <end position="450"/>
    </location>
</feature>
<protein>
    <recommendedName>
        <fullName evidence="5">Flagellar hook-associated protein 2</fullName>
        <shortName evidence="5">HAP2</shortName>
    </recommendedName>
    <alternativeName>
        <fullName evidence="5">Flagellar cap protein</fullName>
    </alternativeName>
</protein>
<dbReference type="InterPro" id="IPR010809">
    <property type="entry name" value="FliD_C"/>
</dbReference>
<dbReference type="GO" id="GO:0071973">
    <property type="term" value="P:bacterial-type flagellum-dependent cell motility"/>
    <property type="evidence" value="ECO:0007669"/>
    <property type="project" value="TreeGrafter"/>
</dbReference>
<comment type="function">
    <text evidence="5">Required for morphogenesis and for the elongation of the flagellar filament by facilitating polymerization of the flagellin monomers at the tip of growing filament. Forms a capping structure, which prevents flagellin subunits (transported through the central channel of the flagellum) from leaking out without polymerization at the distal end.</text>
</comment>
<evidence type="ECO:0000256" key="5">
    <source>
        <dbReference type="RuleBase" id="RU362066"/>
    </source>
</evidence>
<keyword evidence="5" id="KW-0964">Secreted</keyword>
<dbReference type="InterPro" id="IPR003481">
    <property type="entry name" value="FliD_N"/>
</dbReference>
<evidence type="ECO:0000256" key="4">
    <source>
        <dbReference type="ARBA" id="ARBA00023143"/>
    </source>
</evidence>
<gene>
    <name evidence="8" type="primary">fliD</name>
    <name evidence="8" type="ORF">NM125_15590</name>
</gene>
<keyword evidence="8" id="KW-0969">Cilium</keyword>
<evidence type="ECO:0000313" key="9">
    <source>
        <dbReference type="Proteomes" id="UP001139125"/>
    </source>
</evidence>
<evidence type="ECO:0000256" key="3">
    <source>
        <dbReference type="ARBA" id="ARBA00023054"/>
    </source>
</evidence>
<dbReference type="GO" id="GO:0009421">
    <property type="term" value="C:bacterial-type flagellum filament cap"/>
    <property type="evidence" value="ECO:0007669"/>
    <property type="project" value="InterPro"/>
</dbReference>
<comment type="subcellular location">
    <subcellularLocation>
        <location evidence="5">Secreted</location>
    </subcellularLocation>
    <subcellularLocation>
        <location evidence="5">Bacterial flagellum</location>
    </subcellularLocation>
</comment>
<name>A0A9X2L7K9_9BACT</name>
<sequence length="465" mass="50916">MASISSLMSQTSSYESFVTQLVNIESQKMLRMEVQVRDEKESKSAIGTVSKAISDFENIIKELETPTNRSFEPFKTTSSDDSVVQVNSASGLDNESAFNITVERLAKNDTALSETMTGAGYELAAQGDGSVTLTIGDKTETINVVTTKDDGSGGTVDKTNQEILESFETEIESLFGEEASASVFNLDGENIQFSLKSLDTGFDNRIQFSGATGVLAGVTGNMTHLTPQAELDAQFIIDGVTFNRAENTVDDAIEGLSFTLKKATGVAEQMTVERDTEAAKSNLQDFINAYNEMNETIRERTFINPETGNKGPLQGVRSVRNLSINLRQTAILSLGGVAEGEVASFADMGITFENNGKMVIDDSSKLDDILSQNPEQIANFFTNENSPVAMMKARAESYTEADGILSAIESGLDQKIDRLDRRIASERKYLEEYEAEQRRIFNELDLILEEGQAQFDAVYNFMSGY</sequence>
<dbReference type="InterPro" id="IPR040026">
    <property type="entry name" value="FliD"/>
</dbReference>
<dbReference type="PANTHER" id="PTHR30288">
    <property type="entry name" value="FLAGELLAR CAP/ASSEMBLY PROTEIN FLID"/>
    <property type="match status" value="1"/>
</dbReference>
<keyword evidence="8" id="KW-0966">Cell projection</keyword>
<dbReference type="GO" id="GO:0009424">
    <property type="term" value="C:bacterial-type flagellum hook"/>
    <property type="evidence" value="ECO:0007669"/>
    <property type="project" value="UniProtKB-UniRule"/>
</dbReference>
<dbReference type="AlphaFoldDB" id="A0A9X2L7K9"/>
<evidence type="ECO:0000259" key="7">
    <source>
        <dbReference type="Pfam" id="PF07195"/>
    </source>
</evidence>
<dbReference type="EMBL" id="JANDBC010000003">
    <property type="protein sequence ID" value="MCP9293013.1"/>
    <property type="molecule type" value="Genomic_DNA"/>
</dbReference>
<accession>A0A9X2L7K9</accession>
<reference evidence="8" key="1">
    <citation type="submission" date="2022-06" db="EMBL/GenBank/DDBJ databases">
        <title>Gracilimonas sp. CAU 1638 isolated from sea sediment.</title>
        <authorList>
            <person name="Kim W."/>
        </authorList>
    </citation>
    <scope>NUCLEOTIDE SEQUENCE</scope>
    <source>
        <strain evidence="8">CAU 1638</strain>
    </source>
</reference>
<evidence type="ECO:0000313" key="8">
    <source>
        <dbReference type="EMBL" id="MCP9293013.1"/>
    </source>
</evidence>
<dbReference type="GO" id="GO:0005576">
    <property type="term" value="C:extracellular region"/>
    <property type="evidence" value="ECO:0007669"/>
    <property type="project" value="UniProtKB-SubCell"/>
</dbReference>
<keyword evidence="9" id="KW-1185">Reference proteome</keyword>
<comment type="subunit">
    <text evidence="2 5">Homopentamer.</text>
</comment>
<keyword evidence="4 5" id="KW-0975">Bacterial flagellum</keyword>
<dbReference type="Proteomes" id="UP001139125">
    <property type="component" value="Unassembled WGS sequence"/>
</dbReference>